<name>A0A3S2UHR1_9BACI</name>
<feature type="coiled-coil region" evidence="1">
    <location>
        <begin position="173"/>
        <end position="200"/>
    </location>
</feature>
<dbReference type="Gene3D" id="1.20.120.570">
    <property type="entry name" value="YkyA-like"/>
    <property type="match status" value="1"/>
</dbReference>
<keyword evidence="1" id="KW-0175">Coiled coil</keyword>
<dbReference type="InterPro" id="IPR019454">
    <property type="entry name" value="Lipoprot_YkyA-like"/>
</dbReference>
<reference evidence="2 3" key="1">
    <citation type="submission" date="2019-01" db="EMBL/GenBank/DDBJ databases">
        <title>Bacillus sp. M5HDSG1-1, whole genome shotgun sequence.</title>
        <authorList>
            <person name="Tuo L."/>
        </authorList>
    </citation>
    <scope>NUCLEOTIDE SEQUENCE [LARGE SCALE GENOMIC DNA]</scope>
    <source>
        <strain evidence="2 3">M5HDSG1-1</strain>
    </source>
</reference>
<dbReference type="EMBL" id="RZTZ01000001">
    <property type="protein sequence ID" value="RVT67234.1"/>
    <property type="molecule type" value="Genomic_DNA"/>
</dbReference>
<dbReference type="AlphaFoldDB" id="A0A3S2UHR1"/>
<sequence length="234" mass="27405">MRRISLKTAKRLAAAVLIILIITSLSACKGSESSGEKMHEKLEDVVELESEFEKQQDPLVKLEKNEQEIYAKIISLGLEKMDEIKTLSDEALASVAKRKEYMDKEEESIQESKEAFEKVKPIMEDMDGKNEKELKKQAEKLYDVMMDRYEVHDKLYANYTTGLKYDKELYEMFKNKDVKIDALEEQIQKINEVYQKVLDNNEEFNKLTKQYNDLKIDFYEKAGMEVKVEDKQAE</sequence>
<dbReference type="Pfam" id="PF10368">
    <property type="entry name" value="YkyA"/>
    <property type="match status" value="1"/>
</dbReference>
<gene>
    <name evidence="2" type="ORF">EM808_01775</name>
</gene>
<evidence type="ECO:0000313" key="2">
    <source>
        <dbReference type="EMBL" id="RVT67234.1"/>
    </source>
</evidence>
<dbReference type="InterPro" id="IPR036785">
    <property type="entry name" value="YkyA-like_sf"/>
</dbReference>
<proteinExistence type="predicted"/>
<dbReference type="PROSITE" id="PS51257">
    <property type="entry name" value="PROKAR_LIPOPROTEIN"/>
    <property type="match status" value="1"/>
</dbReference>
<dbReference type="Proteomes" id="UP000288024">
    <property type="component" value="Unassembled WGS sequence"/>
</dbReference>
<protein>
    <recommendedName>
        <fullName evidence="4">Cell-wall binding lipoprotein</fullName>
    </recommendedName>
</protein>
<accession>A0A3S2UHR1</accession>
<organism evidence="2 3">
    <name type="scientific">Niallia taxi</name>
    <dbReference type="NCBI Taxonomy" id="2499688"/>
    <lineage>
        <taxon>Bacteria</taxon>
        <taxon>Bacillati</taxon>
        <taxon>Bacillota</taxon>
        <taxon>Bacilli</taxon>
        <taxon>Bacillales</taxon>
        <taxon>Bacillaceae</taxon>
        <taxon>Niallia</taxon>
    </lineage>
</organism>
<evidence type="ECO:0008006" key="4">
    <source>
        <dbReference type="Google" id="ProtNLM"/>
    </source>
</evidence>
<evidence type="ECO:0000256" key="1">
    <source>
        <dbReference type="SAM" id="Coils"/>
    </source>
</evidence>
<keyword evidence="3" id="KW-1185">Reference proteome</keyword>
<evidence type="ECO:0000313" key="3">
    <source>
        <dbReference type="Proteomes" id="UP000288024"/>
    </source>
</evidence>
<dbReference type="SUPFAM" id="SSF140423">
    <property type="entry name" value="MW0975(SA0943)-like"/>
    <property type="match status" value="1"/>
</dbReference>
<comment type="caution">
    <text evidence="2">The sequence shown here is derived from an EMBL/GenBank/DDBJ whole genome shotgun (WGS) entry which is preliminary data.</text>
</comment>